<feature type="region of interest" description="Disordered" evidence="1">
    <location>
        <begin position="28"/>
        <end position="59"/>
    </location>
</feature>
<keyword evidence="3" id="KW-1185">Reference proteome</keyword>
<reference evidence="2" key="2">
    <citation type="submission" date="2020-11" db="EMBL/GenBank/DDBJ databases">
        <authorList>
            <person name="McCartney M.A."/>
            <person name="Auch B."/>
            <person name="Kono T."/>
            <person name="Mallez S."/>
            <person name="Becker A."/>
            <person name="Gohl D.M."/>
            <person name="Silverstein K.A.T."/>
            <person name="Koren S."/>
            <person name="Bechman K.B."/>
            <person name="Herman A."/>
            <person name="Abrahante J.E."/>
            <person name="Garbe J."/>
        </authorList>
    </citation>
    <scope>NUCLEOTIDE SEQUENCE</scope>
    <source>
        <strain evidence="2">Duluth1</strain>
        <tissue evidence="2">Whole animal</tissue>
    </source>
</reference>
<comment type="caution">
    <text evidence="2">The sequence shown here is derived from an EMBL/GenBank/DDBJ whole genome shotgun (WGS) entry which is preliminary data.</text>
</comment>
<dbReference type="AlphaFoldDB" id="A0A9D4ER58"/>
<evidence type="ECO:0000256" key="1">
    <source>
        <dbReference type="SAM" id="MobiDB-lite"/>
    </source>
</evidence>
<protein>
    <submittedName>
        <fullName evidence="2">Uncharacterized protein</fullName>
    </submittedName>
</protein>
<evidence type="ECO:0000313" key="3">
    <source>
        <dbReference type="Proteomes" id="UP000828390"/>
    </source>
</evidence>
<sequence>MTATVDDSLREQSKLLLRRLKDKQTQLQDIVNPSLSEEPTGASVKSPPSITYTRQTAKR</sequence>
<dbReference type="Proteomes" id="UP000828390">
    <property type="component" value="Unassembled WGS sequence"/>
</dbReference>
<name>A0A9D4ER58_DREPO</name>
<gene>
    <name evidence="2" type="ORF">DPMN_162151</name>
</gene>
<organism evidence="2 3">
    <name type="scientific">Dreissena polymorpha</name>
    <name type="common">Zebra mussel</name>
    <name type="synonym">Mytilus polymorpha</name>
    <dbReference type="NCBI Taxonomy" id="45954"/>
    <lineage>
        <taxon>Eukaryota</taxon>
        <taxon>Metazoa</taxon>
        <taxon>Spiralia</taxon>
        <taxon>Lophotrochozoa</taxon>
        <taxon>Mollusca</taxon>
        <taxon>Bivalvia</taxon>
        <taxon>Autobranchia</taxon>
        <taxon>Heteroconchia</taxon>
        <taxon>Euheterodonta</taxon>
        <taxon>Imparidentia</taxon>
        <taxon>Neoheterodontei</taxon>
        <taxon>Myida</taxon>
        <taxon>Dreissenoidea</taxon>
        <taxon>Dreissenidae</taxon>
        <taxon>Dreissena</taxon>
    </lineage>
</organism>
<proteinExistence type="predicted"/>
<dbReference type="EMBL" id="JAIWYP010000008">
    <property type="protein sequence ID" value="KAH3784199.1"/>
    <property type="molecule type" value="Genomic_DNA"/>
</dbReference>
<reference evidence="2" key="1">
    <citation type="journal article" date="2019" name="bioRxiv">
        <title>The Genome of the Zebra Mussel, Dreissena polymorpha: A Resource for Invasive Species Research.</title>
        <authorList>
            <person name="McCartney M.A."/>
            <person name="Auch B."/>
            <person name="Kono T."/>
            <person name="Mallez S."/>
            <person name="Zhang Y."/>
            <person name="Obille A."/>
            <person name="Becker A."/>
            <person name="Abrahante J.E."/>
            <person name="Garbe J."/>
            <person name="Badalamenti J.P."/>
            <person name="Herman A."/>
            <person name="Mangelson H."/>
            <person name="Liachko I."/>
            <person name="Sullivan S."/>
            <person name="Sone E.D."/>
            <person name="Koren S."/>
            <person name="Silverstein K.A.T."/>
            <person name="Beckman K.B."/>
            <person name="Gohl D.M."/>
        </authorList>
    </citation>
    <scope>NUCLEOTIDE SEQUENCE</scope>
    <source>
        <strain evidence="2">Duluth1</strain>
        <tissue evidence="2">Whole animal</tissue>
    </source>
</reference>
<feature type="compositionally biased region" description="Polar residues" evidence="1">
    <location>
        <begin position="28"/>
        <end position="37"/>
    </location>
</feature>
<accession>A0A9D4ER58</accession>
<feature type="compositionally biased region" description="Polar residues" evidence="1">
    <location>
        <begin position="46"/>
        <end position="59"/>
    </location>
</feature>
<evidence type="ECO:0000313" key="2">
    <source>
        <dbReference type="EMBL" id="KAH3784199.1"/>
    </source>
</evidence>